<dbReference type="GO" id="GO:0016779">
    <property type="term" value="F:nucleotidyltransferase activity"/>
    <property type="evidence" value="ECO:0007669"/>
    <property type="project" value="UniProtKB-KW"/>
</dbReference>
<keyword evidence="8" id="KW-0460">Magnesium</keyword>
<dbReference type="InterPro" id="IPR052038">
    <property type="entry name" value="Type-VII_TA_antitoxin"/>
</dbReference>
<dbReference type="GO" id="GO:0046872">
    <property type="term" value="F:metal ion binding"/>
    <property type="evidence" value="ECO:0007669"/>
    <property type="project" value="UniProtKB-KW"/>
</dbReference>
<evidence type="ECO:0000313" key="11">
    <source>
        <dbReference type="EMBL" id="APG25703.1"/>
    </source>
</evidence>
<dbReference type="PANTHER" id="PTHR33571:SF14">
    <property type="entry name" value="PROTEIN ADENYLYLTRANSFERASE MJ0435-RELATED"/>
    <property type="match status" value="1"/>
</dbReference>
<keyword evidence="12" id="KW-1185">Reference proteome</keyword>
<dbReference type="OrthoDB" id="5422227at2"/>
<proteinExistence type="inferred from homology"/>
<organism evidence="11 12">
    <name type="scientific">Syntrophotalea acetylenica</name>
    <name type="common">Pelobacter acetylenicus</name>
    <dbReference type="NCBI Taxonomy" id="29542"/>
    <lineage>
        <taxon>Bacteria</taxon>
        <taxon>Pseudomonadati</taxon>
        <taxon>Thermodesulfobacteriota</taxon>
        <taxon>Desulfuromonadia</taxon>
        <taxon>Desulfuromonadales</taxon>
        <taxon>Syntrophotaleaceae</taxon>
        <taxon>Syntrophotalea</taxon>
    </lineage>
</organism>
<evidence type="ECO:0000259" key="10">
    <source>
        <dbReference type="Pfam" id="PF01909"/>
    </source>
</evidence>
<dbReference type="KEGG" id="pace:A6070_06315"/>
<accession>A0A1L3GIE8</accession>
<evidence type="ECO:0000256" key="7">
    <source>
        <dbReference type="ARBA" id="ARBA00022840"/>
    </source>
</evidence>
<comment type="similarity">
    <text evidence="9">Belongs to the MntA antitoxin family.</text>
</comment>
<comment type="cofactor">
    <cofactor evidence="1">
        <name>Mg(2+)</name>
        <dbReference type="ChEBI" id="CHEBI:18420"/>
    </cofactor>
</comment>
<reference evidence="11 12" key="1">
    <citation type="journal article" date="2017" name="Genome Announc.">
        <title>Complete Genome Sequences of Two Acetylene-Fermenting Pelobacter acetylenicus Strains.</title>
        <authorList>
            <person name="Sutton J.M."/>
            <person name="Baesman S.M."/>
            <person name="Fierst J.L."/>
            <person name="Poret-Peterson A.T."/>
            <person name="Oremland R.S."/>
            <person name="Dunlap D.S."/>
            <person name="Akob D.M."/>
        </authorList>
    </citation>
    <scope>NUCLEOTIDE SEQUENCE [LARGE SCALE GENOMIC DNA]</scope>
    <source>
        <strain evidence="11 12">DSM 3247</strain>
    </source>
</reference>
<dbReference type="Gene3D" id="3.30.460.10">
    <property type="entry name" value="Beta Polymerase, domain 2"/>
    <property type="match status" value="1"/>
</dbReference>
<dbReference type="Pfam" id="PF01909">
    <property type="entry name" value="NTP_transf_2"/>
    <property type="match status" value="1"/>
</dbReference>
<evidence type="ECO:0000256" key="1">
    <source>
        <dbReference type="ARBA" id="ARBA00001946"/>
    </source>
</evidence>
<evidence type="ECO:0000256" key="9">
    <source>
        <dbReference type="ARBA" id="ARBA00038276"/>
    </source>
</evidence>
<gene>
    <name evidence="11" type="ORF">A7E75_12290</name>
</gene>
<dbReference type="SUPFAM" id="SSF81301">
    <property type="entry name" value="Nucleotidyltransferase"/>
    <property type="match status" value="1"/>
</dbReference>
<evidence type="ECO:0000256" key="5">
    <source>
        <dbReference type="ARBA" id="ARBA00022723"/>
    </source>
</evidence>
<dbReference type="STRING" id="29542.A6070_06315"/>
<dbReference type="RefSeq" id="WP_072287546.1">
    <property type="nucleotide sequence ID" value="NZ_CP015455.1"/>
</dbReference>
<evidence type="ECO:0000256" key="8">
    <source>
        <dbReference type="ARBA" id="ARBA00022842"/>
    </source>
</evidence>
<dbReference type="GO" id="GO:0005524">
    <property type="term" value="F:ATP binding"/>
    <property type="evidence" value="ECO:0007669"/>
    <property type="project" value="UniProtKB-KW"/>
</dbReference>
<dbReference type="AlphaFoldDB" id="A0A1L3GIE8"/>
<dbReference type="InterPro" id="IPR043519">
    <property type="entry name" value="NT_sf"/>
</dbReference>
<keyword evidence="3 11" id="KW-0808">Transferase</keyword>
<dbReference type="PANTHER" id="PTHR33571">
    <property type="entry name" value="SSL8005 PROTEIN"/>
    <property type="match status" value="1"/>
</dbReference>
<sequence>MQREQVIQILSQHMEEIRQKFDVQSLSLFGSVARGESRPDSDLDILVTYSQVPGLFKYLDLKEYLEDLFHQPVDLVTMKALKKQLRDEILGEAVHVH</sequence>
<keyword evidence="4" id="KW-0548">Nucleotidyltransferase</keyword>
<dbReference type="EMBL" id="CP015518">
    <property type="protein sequence ID" value="APG25703.1"/>
    <property type="molecule type" value="Genomic_DNA"/>
</dbReference>
<feature type="domain" description="Polymerase nucleotidyl transferase" evidence="10">
    <location>
        <begin position="11"/>
        <end position="93"/>
    </location>
</feature>
<name>A0A1L3GIE8_SYNAC</name>
<evidence type="ECO:0000256" key="2">
    <source>
        <dbReference type="ARBA" id="ARBA00022649"/>
    </source>
</evidence>
<dbReference type="Proteomes" id="UP000182264">
    <property type="component" value="Chromosome"/>
</dbReference>
<keyword evidence="7" id="KW-0067">ATP-binding</keyword>
<dbReference type="InterPro" id="IPR002934">
    <property type="entry name" value="Polymerase_NTP_transf_dom"/>
</dbReference>
<evidence type="ECO:0000256" key="4">
    <source>
        <dbReference type="ARBA" id="ARBA00022695"/>
    </source>
</evidence>
<keyword evidence="2" id="KW-1277">Toxin-antitoxin system</keyword>
<evidence type="ECO:0000256" key="6">
    <source>
        <dbReference type="ARBA" id="ARBA00022741"/>
    </source>
</evidence>
<evidence type="ECO:0000313" key="12">
    <source>
        <dbReference type="Proteomes" id="UP000182264"/>
    </source>
</evidence>
<keyword evidence="5" id="KW-0479">Metal-binding</keyword>
<protein>
    <submittedName>
        <fullName evidence="11">Nucleotidyltransferase</fullName>
    </submittedName>
</protein>
<dbReference type="CDD" id="cd05403">
    <property type="entry name" value="NT_KNTase_like"/>
    <property type="match status" value="1"/>
</dbReference>
<evidence type="ECO:0000256" key="3">
    <source>
        <dbReference type="ARBA" id="ARBA00022679"/>
    </source>
</evidence>
<keyword evidence="6" id="KW-0547">Nucleotide-binding</keyword>